<dbReference type="KEGG" id="hsr:HSBAA_30590"/>
<dbReference type="InterPro" id="IPR033909">
    <property type="entry name" value="RNR_small"/>
</dbReference>
<comment type="cofactor">
    <cofactor evidence="1">
        <name>Fe cation</name>
        <dbReference type="ChEBI" id="CHEBI:24875"/>
    </cofactor>
</comment>
<dbReference type="PANTHER" id="PTHR23409">
    <property type="entry name" value="RIBONUCLEOSIDE-DIPHOSPHATE REDUCTASE SMALL CHAIN"/>
    <property type="match status" value="1"/>
</dbReference>
<organism evidence="4 5">
    <name type="scientific">Vreelandella sulfidaeris</name>
    <dbReference type="NCBI Taxonomy" id="115553"/>
    <lineage>
        <taxon>Bacteria</taxon>
        <taxon>Pseudomonadati</taxon>
        <taxon>Pseudomonadota</taxon>
        <taxon>Gammaproteobacteria</taxon>
        <taxon>Oceanospirillales</taxon>
        <taxon>Halomonadaceae</taxon>
        <taxon>Vreelandella</taxon>
    </lineage>
</organism>
<dbReference type="NCBIfam" id="NF006576">
    <property type="entry name" value="PRK09101.1"/>
    <property type="match status" value="1"/>
</dbReference>
<dbReference type="InterPro" id="IPR012348">
    <property type="entry name" value="RNR-like"/>
</dbReference>
<evidence type="ECO:0000256" key="3">
    <source>
        <dbReference type="ARBA" id="ARBA00012274"/>
    </source>
</evidence>
<dbReference type="Gene3D" id="1.10.620.20">
    <property type="entry name" value="Ribonucleotide Reductase, subunit A"/>
    <property type="match status" value="1"/>
</dbReference>
<dbReference type="InterPro" id="IPR000358">
    <property type="entry name" value="RNR_small_fam"/>
</dbReference>
<evidence type="ECO:0000313" key="4">
    <source>
        <dbReference type="EMBL" id="BBI61753.1"/>
    </source>
</evidence>
<protein>
    <recommendedName>
        <fullName evidence="3">ribonucleoside-diphosphate reductase</fullName>
        <ecNumber evidence="3">1.17.4.1</ecNumber>
    </recommendedName>
</protein>
<accession>A0A455U938</accession>
<name>A0A455U938_9GAMM</name>
<gene>
    <name evidence="4" type="primary">nrdB</name>
    <name evidence="4" type="ORF">HSBAA_30590</name>
</gene>
<dbReference type="Proteomes" id="UP000320231">
    <property type="component" value="Chromosome"/>
</dbReference>
<dbReference type="EC" id="1.17.4.1" evidence="3"/>
<dbReference type="Pfam" id="PF00268">
    <property type="entry name" value="Ribonuc_red_sm"/>
    <property type="match status" value="1"/>
</dbReference>
<sequence length="367" mass="41675">MSYTTFNAKQVDATTEPMFLGSGLNVARYDRVKYRFLDKATDQQFAQFWRPEEVDLSRDKLEFWNTLTEDQRYIFLANLKYQSLLDSVQARAPMLAFGHLISIPELETFTVVWPAFEAIHDKSYTHIIRNVFPDPAAVFDSIVVDENIINRAQALTQAYDELIEIGMIYSVYGYGYHVVPSRNERVMIDPSLMRRLIIKALAAVNALEGVRFYVSFLCSFAFTEKLNVMAGNSKIIRFIARDEALHRKAIGDVLKTIATGKEGAEWKADFDAVLPEVTQIYQECFDQEVAWAEHLFANGRTLPGLNVSHIKGFLANVTNQTMLGGGIPALFPTAEPHQVQWVNKYLYSGNVQAAPQRPRLARICLVE</sequence>
<reference evidence="4 5" key="1">
    <citation type="journal article" date="2019" name="Microbiol. Resour. Announc.">
        <title>Complete Genome Sequence of Halomonas sulfidaeris Strain Esulfide1 Isolated from a Metal Sulfide Rock at a Depth of 2,200 Meters, Obtained Using Nanopore Sequencing.</title>
        <authorList>
            <person name="Saito M."/>
            <person name="Nishigata A."/>
            <person name="Galipon J."/>
            <person name="Arakawa K."/>
        </authorList>
    </citation>
    <scope>NUCLEOTIDE SEQUENCE [LARGE SCALE GENOMIC DNA]</scope>
    <source>
        <strain evidence="4 5">ATCC BAA-803</strain>
    </source>
</reference>
<dbReference type="EMBL" id="AP019514">
    <property type="protein sequence ID" value="BBI61753.1"/>
    <property type="molecule type" value="Genomic_DNA"/>
</dbReference>
<comment type="similarity">
    <text evidence="2">Belongs to the ribonucleoside diphosphate reductase small chain family.</text>
</comment>
<dbReference type="UniPathway" id="UPA00326"/>
<evidence type="ECO:0000256" key="2">
    <source>
        <dbReference type="ARBA" id="ARBA00009303"/>
    </source>
</evidence>
<dbReference type="GO" id="GO:0004748">
    <property type="term" value="F:ribonucleoside-diphosphate reductase activity, thioredoxin disulfide as acceptor"/>
    <property type="evidence" value="ECO:0007669"/>
    <property type="project" value="UniProtKB-EC"/>
</dbReference>
<evidence type="ECO:0000256" key="1">
    <source>
        <dbReference type="ARBA" id="ARBA00001962"/>
    </source>
</evidence>
<dbReference type="CDD" id="cd01049">
    <property type="entry name" value="RNRR2"/>
    <property type="match status" value="1"/>
</dbReference>
<dbReference type="PANTHER" id="PTHR23409:SF18">
    <property type="entry name" value="RIBONUCLEOSIDE-DIPHOSPHATE REDUCTASE SUBUNIT M2"/>
    <property type="match status" value="1"/>
</dbReference>
<dbReference type="AlphaFoldDB" id="A0A455U938"/>
<proteinExistence type="inferred from homology"/>
<dbReference type="SUPFAM" id="SSF47240">
    <property type="entry name" value="Ferritin-like"/>
    <property type="match status" value="1"/>
</dbReference>
<evidence type="ECO:0000313" key="5">
    <source>
        <dbReference type="Proteomes" id="UP000320231"/>
    </source>
</evidence>
<dbReference type="GO" id="GO:0009263">
    <property type="term" value="P:deoxyribonucleotide biosynthetic process"/>
    <property type="evidence" value="ECO:0007669"/>
    <property type="project" value="InterPro"/>
</dbReference>
<dbReference type="InterPro" id="IPR009078">
    <property type="entry name" value="Ferritin-like_SF"/>
</dbReference>